<proteinExistence type="predicted"/>
<dbReference type="InterPro" id="IPR001841">
    <property type="entry name" value="Znf_RING"/>
</dbReference>
<dbReference type="SUPFAM" id="SSF57850">
    <property type="entry name" value="RING/U-box"/>
    <property type="match status" value="1"/>
</dbReference>
<dbReference type="FunFam" id="3.30.40.10:FF:000660">
    <property type="entry name" value="RING/U-box superfamily protein"/>
    <property type="match status" value="1"/>
</dbReference>
<dbReference type="Gene3D" id="3.30.40.10">
    <property type="entry name" value="Zinc/RING finger domain, C3HC4 (zinc finger)"/>
    <property type="match status" value="1"/>
</dbReference>
<feature type="domain" description="RING-type" evidence="5">
    <location>
        <begin position="201"/>
        <end position="239"/>
    </location>
</feature>
<evidence type="ECO:0000259" key="5">
    <source>
        <dbReference type="PROSITE" id="PS50089"/>
    </source>
</evidence>
<dbReference type="PANTHER" id="PTHR15315">
    <property type="entry name" value="RING FINGER PROTEIN 41, 151"/>
    <property type="match status" value="1"/>
</dbReference>
<evidence type="ECO:0000313" key="6">
    <source>
        <dbReference type="EMBL" id="VFQ87663.1"/>
    </source>
</evidence>
<keyword evidence="2 4" id="KW-0863">Zinc-finger</keyword>
<evidence type="ECO:0000256" key="1">
    <source>
        <dbReference type="ARBA" id="ARBA00022723"/>
    </source>
</evidence>
<dbReference type="OrthoDB" id="1630758at2759"/>
<dbReference type="SMART" id="SM00184">
    <property type="entry name" value="RING"/>
    <property type="match status" value="1"/>
</dbReference>
<protein>
    <recommendedName>
        <fullName evidence="5">RING-type domain-containing protein</fullName>
    </recommendedName>
</protein>
<gene>
    <name evidence="6" type="ORF">CCAM_LOCUS29439</name>
</gene>
<dbReference type="PROSITE" id="PS00518">
    <property type="entry name" value="ZF_RING_1"/>
    <property type="match status" value="1"/>
</dbReference>
<reference evidence="6 7" key="1">
    <citation type="submission" date="2018-04" db="EMBL/GenBank/DDBJ databases">
        <authorList>
            <person name="Vogel A."/>
        </authorList>
    </citation>
    <scope>NUCLEOTIDE SEQUENCE [LARGE SCALE GENOMIC DNA]</scope>
</reference>
<dbReference type="InterPro" id="IPR017907">
    <property type="entry name" value="Znf_RING_CS"/>
</dbReference>
<dbReference type="AlphaFoldDB" id="A0A484MFG3"/>
<dbReference type="GO" id="GO:0016567">
    <property type="term" value="P:protein ubiquitination"/>
    <property type="evidence" value="ECO:0007669"/>
    <property type="project" value="TreeGrafter"/>
</dbReference>
<evidence type="ECO:0000256" key="2">
    <source>
        <dbReference type="ARBA" id="ARBA00022771"/>
    </source>
</evidence>
<dbReference type="InterPro" id="IPR013083">
    <property type="entry name" value="Znf_RING/FYVE/PHD"/>
</dbReference>
<name>A0A484MFG3_9ASTE</name>
<evidence type="ECO:0000256" key="3">
    <source>
        <dbReference type="ARBA" id="ARBA00022833"/>
    </source>
</evidence>
<sequence>MPGHILGLILLLKRKPRILIDCKFKKEEENQRERERERGRGDMEMMLYQLGRNSYEESLKVLEADIQHANALAAAIPRQKGRSCLQMELVYNQFAPVFLFLLRWIDCSCSFLLLKYLDPIYILIYKVDAEGRLKLSRHGRKATISDFYAVILPTLRRLHLDLVELRTDAKDENRARESIGKKRLRGGSKFADFDREREAECGICLEPCTKMVLPNCCHSLCMNCYRDWNTRSESCPFCRGSLKRVQSRDLWVLTSSDDVVDPDAVSKEDLRRFYLYIKSLPKDYPDALFLMYSEYLI</sequence>
<keyword evidence="7" id="KW-1185">Reference proteome</keyword>
<dbReference type="GO" id="GO:0061630">
    <property type="term" value="F:ubiquitin protein ligase activity"/>
    <property type="evidence" value="ECO:0007669"/>
    <property type="project" value="TreeGrafter"/>
</dbReference>
<organism evidence="6 7">
    <name type="scientific">Cuscuta campestris</name>
    <dbReference type="NCBI Taxonomy" id="132261"/>
    <lineage>
        <taxon>Eukaryota</taxon>
        <taxon>Viridiplantae</taxon>
        <taxon>Streptophyta</taxon>
        <taxon>Embryophyta</taxon>
        <taxon>Tracheophyta</taxon>
        <taxon>Spermatophyta</taxon>
        <taxon>Magnoliopsida</taxon>
        <taxon>eudicotyledons</taxon>
        <taxon>Gunneridae</taxon>
        <taxon>Pentapetalae</taxon>
        <taxon>asterids</taxon>
        <taxon>lamiids</taxon>
        <taxon>Solanales</taxon>
        <taxon>Convolvulaceae</taxon>
        <taxon>Cuscuteae</taxon>
        <taxon>Cuscuta</taxon>
        <taxon>Cuscuta subgen. Grammica</taxon>
        <taxon>Cuscuta sect. Cleistogrammica</taxon>
    </lineage>
</organism>
<dbReference type="GO" id="GO:0008270">
    <property type="term" value="F:zinc ion binding"/>
    <property type="evidence" value="ECO:0007669"/>
    <property type="project" value="UniProtKB-KW"/>
</dbReference>
<evidence type="ECO:0000313" key="7">
    <source>
        <dbReference type="Proteomes" id="UP000595140"/>
    </source>
</evidence>
<evidence type="ECO:0000256" key="4">
    <source>
        <dbReference type="PROSITE-ProRule" id="PRU00175"/>
    </source>
</evidence>
<dbReference type="Proteomes" id="UP000595140">
    <property type="component" value="Unassembled WGS sequence"/>
</dbReference>
<keyword evidence="3" id="KW-0862">Zinc</keyword>
<accession>A0A484MFG3</accession>
<dbReference type="PROSITE" id="PS50089">
    <property type="entry name" value="ZF_RING_2"/>
    <property type="match status" value="1"/>
</dbReference>
<dbReference type="PANTHER" id="PTHR15315:SF35">
    <property type="entry name" value="F21J9.10"/>
    <property type="match status" value="1"/>
</dbReference>
<dbReference type="Pfam" id="PF13920">
    <property type="entry name" value="zf-C3HC4_3"/>
    <property type="match status" value="1"/>
</dbReference>
<dbReference type="EMBL" id="OOIL02003369">
    <property type="protein sequence ID" value="VFQ87663.1"/>
    <property type="molecule type" value="Genomic_DNA"/>
</dbReference>
<keyword evidence="1" id="KW-0479">Metal-binding</keyword>